<feature type="region of interest" description="Disordered" evidence="2">
    <location>
        <begin position="22"/>
        <end position="163"/>
    </location>
</feature>
<dbReference type="PANTHER" id="PTHR15885:SF1">
    <property type="entry name" value="COILED-COIL DOMAIN-CONTAINING PROTEIN 174"/>
    <property type="match status" value="1"/>
</dbReference>
<evidence type="ECO:0000256" key="1">
    <source>
        <dbReference type="ARBA" id="ARBA00023054"/>
    </source>
</evidence>
<dbReference type="Proteomes" id="UP001164286">
    <property type="component" value="Unassembled WGS sequence"/>
</dbReference>
<feature type="compositionally biased region" description="Basic and acidic residues" evidence="2">
    <location>
        <begin position="101"/>
        <end position="118"/>
    </location>
</feature>
<dbReference type="Pfam" id="PF13300">
    <property type="entry name" value="DUF4078"/>
    <property type="match status" value="1"/>
</dbReference>
<evidence type="ECO:0000256" key="2">
    <source>
        <dbReference type="SAM" id="MobiDB-lite"/>
    </source>
</evidence>
<sequence>MQGPSQSSILDLRAITAEHADRFSKEGKTATKGVKRPHKTDPFDRPNPGLVKRLAAEARNDAKRRNFGNDAGPSDEQRRLIMEEKARKYDALSRGDYSGLTERERAEAVIDFDKKREEESDDSDEESDDDDEKVEYVDELGRTRWGTKAEAEAANPAPPENSSYADVMRSKVIHGDQNFFPVYEPDPNVLRAKYLEAEEESRQKHYDASKEVRTKAAGQYQFSLDEETRARQMEELKAGRLETERARERIQSVLEQRNQKLEARRQLVEAKRVELAGGVEALEAIRAKQREAAADSFLDALEEEIGKGKGTA</sequence>
<dbReference type="GO" id="GO:0005634">
    <property type="term" value="C:nucleus"/>
    <property type="evidence" value="ECO:0007669"/>
    <property type="project" value="TreeGrafter"/>
</dbReference>
<dbReference type="RefSeq" id="XP_052948743.1">
    <property type="nucleotide sequence ID" value="XM_053091794.1"/>
</dbReference>
<feature type="compositionally biased region" description="Acidic residues" evidence="2">
    <location>
        <begin position="119"/>
        <end position="133"/>
    </location>
</feature>
<evidence type="ECO:0000313" key="3">
    <source>
        <dbReference type="EMBL" id="KAI9638966.1"/>
    </source>
</evidence>
<evidence type="ECO:0000313" key="4">
    <source>
        <dbReference type="Proteomes" id="UP001164286"/>
    </source>
</evidence>
<gene>
    <name evidence="3" type="ORF">MKK02DRAFT_41995</name>
</gene>
<keyword evidence="4" id="KW-1185">Reference proteome</keyword>
<comment type="caution">
    <text evidence="3">The sequence shown here is derived from an EMBL/GenBank/DDBJ whole genome shotgun (WGS) entry which is preliminary data.</text>
</comment>
<dbReference type="GeneID" id="77730999"/>
<feature type="compositionally biased region" description="Basic and acidic residues" evidence="2">
    <location>
        <begin position="134"/>
        <end position="151"/>
    </location>
</feature>
<dbReference type="PANTHER" id="PTHR15885">
    <property type="entry name" value="COILED-COIL DOMAIN-CONTAINING PROTEIN 174"/>
    <property type="match status" value="1"/>
</dbReference>
<feature type="compositionally biased region" description="Basic and acidic residues" evidence="2">
    <location>
        <begin position="75"/>
        <end position="93"/>
    </location>
</feature>
<dbReference type="InterPro" id="IPR025066">
    <property type="entry name" value="CCDC174-like"/>
</dbReference>
<feature type="compositionally biased region" description="Basic and acidic residues" evidence="2">
    <location>
        <begin position="54"/>
        <end position="64"/>
    </location>
</feature>
<protein>
    <submittedName>
        <fullName evidence="3">Uncharacterized protein</fullName>
    </submittedName>
</protein>
<dbReference type="AlphaFoldDB" id="A0AA38HGE4"/>
<organism evidence="3 4">
    <name type="scientific">Dioszegia hungarica</name>
    <dbReference type="NCBI Taxonomy" id="4972"/>
    <lineage>
        <taxon>Eukaryota</taxon>
        <taxon>Fungi</taxon>
        <taxon>Dikarya</taxon>
        <taxon>Basidiomycota</taxon>
        <taxon>Agaricomycotina</taxon>
        <taxon>Tremellomycetes</taxon>
        <taxon>Tremellales</taxon>
        <taxon>Bulleribasidiaceae</taxon>
        <taxon>Dioszegia</taxon>
    </lineage>
</organism>
<accession>A0AA38HGE4</accession>
<proteinExistence type="predicted"/>
<dbReference type="EMBL" id="JAKWFO010000002">
    <property type="protein sequence ID" value="KAI9638966.1"/>
    <property type="molecule type" value="Genomic_DNA"/>
</dbReference>
<reference evidence="3" key="1">
    <citation type="journal article" date="2022" name="G3 (Bethesda)">
        <title>High quality genome of the basidiomycete yeast Dioszegia hungarica PDD-24b-2 isolated from cloud water.</title>
        <authorList>
            <person name="Jarrige D."/>
            <person name="Haridas S."/>
            <person name="Bleykasten-Grosshans C."/>
            <person name="Joly M."/>
            <person name="Nadalig T."/>
            <person name="Sancelme M."/>
            <person name="Vuilleumier S."/>
            <person name="Grigoriev I.V."/>
            <person name="Amato P."/>
            <person name="Bringel F."/>
        </authorList>
    </citation>
    <scope>NUCLEOTIDE SEQUENCE</scope>
    <source>
        <strain evidence="3">PDD-24b-2</strain>
    </source>
</reference>
<name>A0AA38HGE4_9TREE</name>
<keyword evidence="1" id="KW-0175">Coiled coil</keyword>